<sequence>MDYKLCFVAGGGAEAREQTSRIVRDNNLLCIEIDTIDQVIDACKTIIPEMIVLDDEHSCVEINQWVGKLRSLPRGNGPTVLLREPQNHIKDCKENAGRSVDRLHVLHNTHFHEELRFFLQDI</sequence>
<proteinExistence type="predicted"/>
<organism evidence="1 2">
    <name type="scientific">Micavibrio aeruginosavorus (strain ARL-13)</name>
    <dbReference type="NCBI Taxonomy" id="856793"/>
    <lineage>
        <taxon>Bacteria</taxon>
        <taxon>Pseudomonadati</taxon>
        <taxon>Bdellovibrionota</taxon>
        <taxon>Bdellovibrionia</taxon>
        <taxon>Bdellovibrionales</taxon>
        <taxon>Pseudobdellovibrionaceae</taxon>
        <taxon>Micavibrio</taxon>
    </lineage>
</organism>
<dbReference type="EMBL" id="CP002382">
    <property type="protein sequence ID" value="AEP10334.1"/>
    <property type="molecule type" value="Genomic_DNA"/>
</dbReference>
<keyword evidence="2" id="KW-1185">Reference proteome</keyword>
<accession>G2KPW6</accession>
<dbReference type="OrthoDB" id="9828622at2"/>
<dbReference type="KEGG" id="mai:MICA_2026"/>
<name>G2KPW6_MICAA</name>
<evidence type="ECO:0000313" key="1">
    <source>
        <dbReference type="EMBL" id="AEP10334.1"/>
    </source>
</evidence>
<dbReference type="STRING" id="856793.MICA_2026"/>
<dbReference type="HOGENOM" id="CLU_2024030_0_0_5"/>
<dbReference type="RefSeq" id="WP_014103557.1">
    <property type="nucleotide sequence ID" value="NC_016026.1"/>
</dbReference>
<dbReference type="Proteomes" id="UP000009286">
    <property type="component" value="Chromosome"/>
</dbReference>
<reference evidence="1 2" key="1">
    <citation type="journal article" date="2011" name="BMC Genomics">
        <title>Genomic insights into an obligate epibiotic bacterial predator: Micavibrio aeruginosavorus ARL-13.</title>
        <authorList>
            <person name="Wang Z."/>
            <person name="Kadouri D."/>
            <person name="Wu M."/>
        </authorList>
    </citation>
    <scope>NUCLEOTIDE SEQUENCE [LARGE SCALE GENOMIC DNA]</scope>
    <source>
        <strain evidence="1 2">ARL-13</strain>
    </source>
</reference>
<protein>
    <submittedName>
        <fullName evidence="1">Uncharacterized protein</fullName>
    </submittedName>
</protein>
<evidence type="ECO:0000313" key="2">
    <source>
        <dbReference type="Proteomes" id="UP000009286"/>
    </source>
</evidence>
<gene>
    <name evidence="1" type="ordered locus">MICA_2026</name>
</gene>
<dbReference type="AlphaFoldDB" id="G2KPW6"/>